<comment type="caution">
    <text evidence="4">The sequence shown here is derived from an EMBL/GenBank/DDBJ whole genome shotgun (WGS) entry which is preliminary data.</text>
</comment>
<keyword evidence="5" id="KW-1185">Reference proteome</keyword>
<dbReference type="Pfam" id="PF15251">
    <property type="entry name" value="TAPR1-like"/>
    <property type="match status" value="1"/>
</dbReference>
<dbReference type="Proteomes" id="UP001233999">
    <property type="component" value="Unassembled WGS sequence"/>
</dbReference>
<comment type="subcellular location">
    <subcellularLocation>
        <location evidence="1">Nucleus</location>
    </subcellularLocation>
</comment>
<gene>
    <name evidence="4" type="ORF">L9F63_003474</name>
</gene>
<name>A0AAD7ZKR1_DIPPU</name>
<dbReference type="EMBL" id="JASPKZ010007819">
    <property type="protein sequence ID" value="KAJ9582187.1"/>
    <property type="molecule type" value="Genomic_DNA"/>
</dbReference>
<dbReference type="InterPro" id="IPR029196">
    <property type="entry name" value="HAPSTR1-like"/>
</dbReference>
<evidence type="ECO:0000256" key="2">
    <source>
        <dbReference type="ARBA" id="ARBA00023242"/>
    </source>
</evidence>
<evidence type="ECO:0000256" key="3">
    <source>
        <dbReference type="SAM" id="MobiDB-lite"/>
    </source>
</evidence>
<accession>A0AAD7ZKR1</accession>
<protein>
    <submittedName>
        <fullName evidence="4">Uncharacterized protein</fullName>
    </submittedName>
</protein>
<proteinExistence type="predicted"/>
<dbReference type="InterPro" id="IPR040308">
    <property type="entry name" value="HAPR1"/>
</dbReference>
<keyword evidence="2" id="KW-0539">Nucleus</keyword>
<dbReference type="GO" id="GO:0005634">
    <property type="term" value="C:nucleus"/>
    <property type="evidence" value="ECO:0007669"/>
    <property type="project" value="UniProtKB-SubCell"/>
</dbReference>
<feature type="region of interest" description="Disordered" evidence="3">
    <location>
        <begin position="131"/>
        <end position="190"/>
    </location>
</feature>
<reference evidence="4" key="1">
    <citation type="journal article" date="2023" name="IScience">
        <title>Live-bearing cockroach genome reveals convergent evolutionary mechanisms linked to viviparity in insects and beyond.</title>
        <authorList>
            <person name="Fouks B."/>
            <person name="Harrison M.C."/>
            <person name="Mikhailova A.A."/>
            <person name="Marchal E."/>
            <person name="English S."/>
            <person name="Carruthers M."/>
            <person name="Jennings E.C."/>
            <person name="Chiamaka E.L."/>
            <person name="Frigard R.A."/>
            <person name="Pippel M."/>
            <person name="Attardo G.M."/>
            <person name="Benoit J.B."/>
            <person name="Bornberg-Bauer E."/>
            <person name="Tobe S.S."/>
        </authorList>
    </citation>
    <scope>NUCLEOTIDE SEQUENCE</scope>
    <source>
        <strain evidence="4">Stay&amp;Tobe</strain>
    </source>
</reference>
<dbReference type="PANTHER" id="PTHR31624">
    <property type="entry name" value="UPF0472 PROTEIN C16ORF72"/>
    <property type="match status" value="1"/>
</dbReference>
<evidence type="ECO:0000313" key="5">
    <source>
        <dbReference type="Proteomes" id="UP001233999"/>
    </source>
</evidence>
<dbReference type="PANTHER" id="PTHR31624:SF4">
    <property type="entry name" value="CHROMOSOME 16 OPEN READING FRAME 72"/>
    <property type="match status" value="1"/>
</dbReference>
<organism evidence="4 5">
    <name type="scientific">Diploptera punctata</name>
    <name type="common">Pacific beetle cockroach</name>
    <dbReference type="NCBI Taxonomy" id="6984"/>
    <lineage>
        <taxon>Eukaryota</taxon>
        <taxon>Metazoa</taxon>
        <taxon>Ecdysozoa</taxon>
        <taxon>Arthropoda</taxon>
        <taxon>Hexapoda</taxon>
        <taxon>Insecta</taxon>
        <taxon>Pterygota</taxon>
        <taxon>Neoptera</taxon>
        <taxon>Polyneoptera</taxon>
        <taxon>Dictyoptera</taxon>
        <taxon>Blattodea</taxon>
        <taxon>Blaberoidea</taxon>
        <taxon>Blaberidae</taxon>
        <taxon>Diplopterinae</taxon>
        <taxon>Diploptera</taxon>
    </lineage>
</organism>
<dbReference type="AlphaFoldDB" id="A0AAD7ZKR1"/>
<evidence type="ECO:0000256" key="1">
    <source>
        <dbReference type="ARBA" id="ARBA00004123"/>
    </source>
</evidence>
<reference evidence="4" key="2">
    <citation type="submission" date="2023-05" db="EMBL/GenBank/DDBJ databases">
        <authorList>
            <person name="Fouks B."/>
        </authorList>
    </citation>
    <scope>NUCLEOTIDE SEQUENCE</scope>
    <source>
        <strain evidence="4">Stay&amp;Tobe</strain>
        <tissue evidence="4">Testes</tissue>
    </source>
</reference>
<evidence type="ECO:0000313" key="4">
    <source>
        <dbReference type="EMBL" id="KAJ9582187.1"/>
    </source>
</evidence>
<sequence length="260" mass="29905">MNEDRDKEDDPIMDFWITNWEQQCVQHLESEPDYEGQLQSERDLASQKVWFSFQNTATAIAQLYKDRQQGVSLWLPFQTAAGTVTALYKDSLDAIRRTSELGIQCGYQRRNKEILSWARKKRRHIRREDLLAYLAGKPPPPRPHHNRNSPRPRMMLAELHGSPNSHQMEAHHHELHHHHHSSAATAGSNADDNLHTFREALALSNSVLDSTTGMGRRQRSLELSSFIASEFARHCKRPAPPSSPHDVTMDSPTHKRSRLM</sequence>
<feature type="region of interest" description="Disordered" evidence="3">
    <location>
        <begin position="235"/>
        <end position="260"/>
    </location>
</feature>